<protein>
    <submittedName>
        <fullName evidence="8">DMT family transporter</fullName>
    </submittedName>
</protein>
<feature type="transmembrane region" description="Helical" evidence="6">
    <location>
        <begin position="74"/>
        <end position="91"/>
    </location>
</feature>
<feature type="transmembrane region" description="Helical" evidence="6">
    <location>
        <begin position="282"/>
        <end position="300"/>
    </location>
</feature>
<feature type="transmembrane region" description="Helical" evidence="6">
    <location>
        <begin position="38"/>
        <end position="54"/>
    </location>
</feature>
<keyword evidence="4 6" id="KW-1133">Transmembrane helix</keyword>
<dbReference type="KEGG" id="poz:I0K15_01320"/>
<accession>A0A7S9LSF3</accession>
<evidence type="ECO:0000313" key="9">
    <source>
        <dbReference type="Proteomes" id="UP000594800"/>
    </source>
</evidence>
<evidence type="ECO:0000256" key="1">
    <source>
        <dbReference type="ARBA" id="ARBA00004651"/>
    </source>
</evidence>
<dbReference type="RefSeq" id="WP_196103661.1">
    <property type="nucleotide sequence ID" value="NZ_CP064942.1"/>
</dbReference>
<dbReference type="GO" id="GO:0005886">
    <property type="term" value="C:plasma membrane"/>
    <property type="evidence" value="ECO:0007669"/>
    <property type="project" value="UniProtKB-SubCell"/>
</dbReference>
<dbReference type="EMBL" id="CP064942">
    <property type="protein sequence ID" value="QPH54452.1"/>
    <property type="molecule type" value="Genomic_DNA"/>
</dbReference>
<evidence type="ECO:0000256" key="3">
    <source>
        <dbReference type="ARBA" id="ARBA00022692"/>
    </source>
</evidence>
<feature type="transmembrane region" description="Helical" evidence="6">
    <location>
        <begin position="188"/>
        <end position="211"/>
    </location>
</feature>
<feature type="domain" description="EamA" evidence="7">
    <location>
        <begin position="28"/>
        <end position="141"/>
    </location>
</feature>
<organism evidence="8 9">
    <name type="scientific">Pontivivens ytuae</name>
    <dbReference type="NCBI Taxonomy" id="2789856"/>
    <lineage>
        <taxon>Bacteria</taxon>
        <taxon>Pseudomonadati</taxon>
        <taxon>Pseudomonadota</taxon>
        <taxon>Alphaproteobacteria</taxon>
        <taxon>Rhodobacterales</taxon>
        <taxon>Paracoccaceae</taxon>
        <taxon>Pontivivens</taxon>
    </lineage>
</organism>
<dbReference type="PANTHER" id="PTHR32322">
    <property type="entry name" value="INNER MEMBRANE TRANSPORTER"/>
    <property type="match status" value="1"/>
</dbReference>
<dbReference type="InterPro" id="IPR050638">
    <property type="entry name" value="AA-Vitamin_Transporters"/>
</dbReference>
<keyword evidence="2" id="KW-1003">Cell membrane</keyword>
<evidence type="ECO:0000256" key="5">
    <source>
        <dbReference type="ARBA" id="ARBA00023136"/>
    </source>
</evidence>
<keyword evidence="3 6" id="KW-0812">Transmembrane</keyword>
<gene>
    <name evidence="8" type="ORF">I0K15_01320</name>
</gene>
<feature type="transmembrane region" description="Helical" evidence="6">
    <location>
        <begin position="256"/>
        <end position="276"/>
    </location>
</feature>
<keyword evidence="9" id="KW-1185">Reference proteome</keyword>
<feature type="domain" description="EamA" evidence="7">
    <location>
        <begin position="157"/>
        <end position="296"/>
    </location>
</feature>
<evidence type="ECO:0000256" key="6">
    <source>
        <dbReference type="SAM" id="Phobius"/>
    </source>
</evidence>
<dbReference type="AlphaFoldDB" id="A0A7S9LSF3"/>
<feature type="transmembrane region" description="Helical" evidence="6">
    <location>
        <begin position="223"/>
        <end position="244"/>
    </location>
</feature>
<proteinExistence type="predicted"/>
<dbReference type="SUPFAM" id="SSF103481">
    <property type="entry name" value="Multidrug resistance efflux transporter EmrE"/>
    <property type="match status" value="2"/>
</dbReference>
<dbReference type="PANTHER" id="PTHR32322:SF18">
    <property type="entry name" value="S-ADENOSYLMETHIONINE_S-ADENOSYLHOMOCYSTEINE TRANSPORTER"/>
    <property type="match status" value="1"/>
</dbReference>
<evidence type="ECO:0000313" key="8">
    <source>
        <dbReference type="EMBL" id="QPH54452.1"/>
    </source>
</evidence>
<comment type="subcellular location">
    <subcellularLocation>
        <location evidence="1">Cell membrane</location>
        <topology evidence="1">Multi-pass membrane protein</topology>
    </subcellularLocation>
</comment>
<dbReference type="InterPro" id="IPR037185">
    <property type="entry name" value="EmrE-like"/>
</dbReference>
<evidence type="ECO:0000256" key="4">
    <source>
        <dbReference type="ARBA" id="ARBA00022989"/>
    </source>
</evidence>
<dbReference type="Proteomes" id="UP000594800">
    <property type="component" value="Chromosome"/>
</dbReference>
<feature type="transmembrane region" description="Helical" evidence="6">
    <location>
        <begin position="97"/>
        <end position="117"/>
    </location>
</feature>
<feature type="transmembrane region" description="Helical" evidence="6">
    <location>
        <begin position="7"/>
        <end position="32"/>
    </location>
</feature>
<reference evidence="8 9" key="1">
    <citation type="submission" date="2020-11" db="EMBL/GenBank/DDBJ databases">
        <title>Description of Pontivivens ytuae sp. nov. isolated from deep sea sediment of Mariana Trench.</title>
        <authorList>
            <person name="Wang Z."/>
            <person name="Sun Q.-L."/>
            <person name="Xu X.-D."/>
            <person name="Tang Y.-Z."/>
            <person name="Zhang J."/>
        </authorList>
    </citation>
    <scope>NUCLEOTIDE SEQUENCE [LARGE SCALE GENOMIC DNA]</scope>
    <source>
        <strain evidence="8 9">MT2928</strain>
    </source>
</reference>
<sequence>MKIAPRWAYPVVFVGVCGHASSEFFAVLSGVSGPEVSVWRYLLGGFGLIVWALIDRDSRDLISPLKAEGWRIVWLSFFGVTLTYLAFHWALDYATVIQVATVVTTIPIFVALANWVVNGVAPGAVKIVTGAMAVIGVVLLLTDGAIEALAGTPGTLFGVLLAVICAALGSFYAVLVKPVMGRHGGLKIIALTMMIGGIGLWLLVGSVWSIWVNPLTLGERPAIAVWSLLILALWNTTITQLLWFGGLAAAPDITRASYLFFLKPVIAAGLAIFILAQYPTPLQVAAILVVTGSVFVEMFWPRLRQLATR</sequence>
<feature type="transmembrane region" description="Helical" evidence="6">
    <location>
        <begin position="124"/>
        <end position="142"/>
    </location>
</feature>
<feature type="transmembrane region" description="Helical" evidence="6">
    <location>
        <begin position="154"/>
        <end position="176"/>
    </location>
</feature>
<keyword evidence="5 6" id="KW-0472">Membrane</keyword>
<name>A0A7S9LSF3_9RHOB</name>
<dbReference type="InterPro" id="IPR000620">
    <property type="entry name" value="EamA_dom"/>
</dbReference>
<dbReference type="Pfam" id="PF00892">
    <property type="entry name" value="EamA"/>
    <property type="match status" value="2"/>
</dbReference>
<evidence type="ECO:0000256" key="2">
    <source>
        <dbReference type="ARBA" id="ARBA00022475"/>
    </source>
</evidence>
<evidence type="ECO:0000259" key="7">
    <source>
        <dbReference type="Pfam" id="PF00892"/>
    </source>
</evidence>